<feature type="transmembrane region" description="Helical" evidence="7">
    <location>
        <begin position="534"/>
        <end position="551"/>
    </location>
</feature>
<gene>
    <name evidence="9" type="ORF">AK830_g11884</name>
</gene>
<feature type="transmembrane region" description="Helical" evidence="7">
    <location>
        <begin position="368"/>
        <end position="389"/>
    </location>
</feature>
<keyword evidence="5 7" id="KW-0406">Ion transport</keyword>
<evidence type="ECO:0000313" key="10">
    <source>
        <dbReference type="Proteomes" id="UP000050424"/>
    </source>
</evidence>
<dbReference type="Proteomes" id="UP000050424">
    <property type="component" value="Unassembled WGS sequence"/>
</dbReference>
<evidence type="ECO:0000256" key="1">
    <source>
        <dbReference type="ARBA" id="ARBA00004141"/>
    </source>
</evidence>
<sequence>MLSSAKARWDDLLEEHPRLASIVSTFRGGLPPINFITLHYAYFILVSLLSSVILWGSSNPHKSIGYVDCLFLVVSAFTNTGLNSVDLSKLTTWQQVLIWILFIIGSVIWVSFWTVMMRKHAFENRFEDIVEAERESRRRRAAAKQTLPFRKFFSFDKFKTSPPTTGGVLTGLGTTLQRVSEKDEEMTNEANDSRPIGVHARRTVSAPGESIHSDSEENPSRTTTLASETDIHQQDHIRFAPSFGRRPARRGSTTIYRHDDQVNNEGTARPSTARSANSATSVNSDESEDFLLHWKRILGHHNVSKRGQFFDLSSDEREALGGCEYRALKVLAVTVPMYGFLWQGLGAIALGAWIAVNNPDAAREYGANPWWSGIFLSCSAFNNAGMSVIDAGMTVFQGSYFVLFVVGLLVLAGNTAYPLFLRFILWSMLQALKLTTTSSTYGPWKETIEFILKYPRRVYTTLFPSHATWWLLLILIIINTIDWVAFEVLNIGNPTVEALPMADRIFAGWFQAIAVRAAGFAVVSIAALYPAVQLLYMVMMYISVYPVSITMRHSNVYEERSLGIYDDDPAITEQPETEVGTLSSNSDDPAKRHLRRRATAAVINKTNKTLKRTMTFQGVGVAPVKGETNSPVSFIGQQIRGQLAHDLWWLVVPLLIIMIIETDHFLDQPLAYSIFNVLFEVVSAYGCVGLSIGFPNANFSFSGAMHNGSKIVLCIVMLRGRHRGLPVALDKAVRLPREELHKEEEEDSKIRRTMTLNMDRIASRDV</sequence>
<feature type="transmembrane region" description="Helical" evidence="7">
    <location>
        <begin position="401"/>
        <end position="425"/>
    </location>
</feature>
<comment type="similarity">
    <text evidence="7">Belongs to the TrkH potassium transport family.</text>
</comment>
<protein>
    <recommendedName>
        <fullName evidence="7">Potassium transport protein</fullName>
    </recommendedName>
</protein>
<feature type="compositionally biased region" description="Basic and acidic residues" evidence="8">
    <location>
        <begin position="229"/>
        <end position="238"/>
    </location>
</feature>
<feature type="compositionally biased region" description="Polar residues" evidence="8">
    <location>
        <begin position="263"/>
        <end position="282"/>
    </location>
</feature>
<evidence type="ECO:0000256" key="7">
    <source>
        <dbReference type="PIRNR" id="PIRNR002450"/>
    </source>
</evidence>
<evidence type="ECO:0000256" key="8">
    <source>
        <dbReference type="SAM" id="MobiDB-lite"/>
    </source>
</evidence>
<reference evidence="9 10" key="1">
    <citation type="submission" date="2015-09" db="EMBL/GenBank/DDBJ databases">
        <title>Draft genome of a European isolate of the apple canker pathogen Neonectria ditissima.</title>
        <authorList>
            <person name="Gomez-Cortecero A."/>
            <person name="Harrison R.J."/>
            <person name="Armitage A.D."/>
        </authorList>
    </citation>
    <scope>NUCLEOTIDE SEQUENCE [LARGE SCALE GENOMIC DNA]</scope>
    <source>
        <strain evidence="9 10">R09/05</strain>
    </source>
</reference>
<dbReference type="OrthoDB" id="9999863at2759"/>
<feature type="transmembrane region" description="Helical" evidence="7">
    <location>
        <begin position="64"/>
        <end position="84"/>
    </location>
</feature>
<keyword evidence="10" id="KW-1185">Reference proteome</keyword>
<dbReference type="PIRSF" id="PIRSF002450">
    <property type="entry name" value="K+_transpter_TRK"/>
    <property type="match status" value="1"/>
</dbReference>
<keyword evidence="7" id="KW-0633">Potassium transport</keyword>
<keyword evidence="2 7" id="KW-0813">Transport</keyword>
<keyword evidence="6 7" id="KW-0472">Membrane</keyword>
<comment type="caution">
    <text evidence="9">The sequence shown here is derived from an EMBL/GenBank/DDBJ whole genome shotgun (WGS) entry which is preliminary data.</text>
</comment>
<feature type="transmembrane region" description="Helical" evidence="7">
    <location>
        <begin position="467"/>
        <end position="486"/>
    </location>
</feature>
<feature type="transmembrane region" description="Helical" evidence="7">
    <location>
        <begin position="335"/>
        <end position="356"/>
    </location>
</feature>
<dbReference type="PANTHER" id="PTHR31064:SF37">
    <property type="entry name" value="TRANSPORTER, PUTATIVE (EUROFUNG)-RELATED"/>
    <property type="match status" value="1"/>
</dbReference>
<dbReference type="GO" id="GO:1990573">
    <property type="term" value="P:potassium ion import across plasma membrane"/>
    <property type="evidence" value="ECO:0007669"/>
    <property type="project" value="TreeGrafter"/>
</dbReference>
<name>A0A0N8H4Y8_9HYPO</name>
<dbReference type="InterPro" id="IPR015958">
    <property type="entry name" value="Trk1_fungi"/>
</dbReference>
<dbReference type="AlphaFoldDB" id="A0A0N8H4Y8"/>
<evidence type="ECO:0000256" key="2">
    <source>
        <dbReference type="ARBA" id="ARBA00022448"/>
    </source>
</evidence>
<accession>A0A0N8H4Y8</accession>
<evidence type="ECO:0000313" key="9">
    <source>
        <dbReference type="EMBL" id="KPM34692.1"/>
    </source>
</evidence>
<feature type="transmembrane region" description="Helical" evidence="7">
    <location>
        <begin position="647"/>
        <end position="666"/>
    </location>
</feature>
<feature type="region of interest" description="Disordered" evidence="8">
    <location>
        <begin position="181"/>
        <end position="282"/>
    </location>
</feature>
<proteinExistence type="inferred from homology"/>
<comment type="subcellular location">
    <subcellularLocation>
        <location evidence="1">Membrane</location>
        <topology evidence="1">Multi-pass membrane protein</topology>
    </subcellularLocation>
</comment>
<feature type="transmembrane region" description="Helical" evidence="7">
    <location>
        <begin position="96"/>
        <end position="116"/>
    </location>
</feature>
<dbReference type="PANTHER" id="PTHR31064">
    <property type="entry name" value="POTASSIUM TRANSPORT PROTEIN DDB_G0292412-RELATED"/>
    <property type="match status" value="1"/>
</dbReference>
<feature type="transmembrane region" description="Helical" evidence="7">
    <location>
        <begin position="506"/>
        <end position="528"/>
    </location>
</feature>
<keyword evidence="4 7" id="KW-1133">Transmembrane helix</keyword>
<feature type="transmembrane region" description="Helical" evidence="7">
    <location>
        <begin position="672"/>
        <end position="694"/>
    </location>
</feature>
<dbReference type="STRING" id="78410.A0A0N8H4Y8"/>
<keyword evidence="3 7" id="KW-0812">Transmembrane</keyword>
<dbReference type="InterPro" id="IPR051143">
    <property type="entry name" value="TrkH_K-transport"/>
</dbReference>
<evidence type="ECO:0000256" key="6">
    <source>
        <dbReference type="ARBA" id="ARBA00023136"/>
    </source>
</evidence>
<keyword evidence="7" id="KW-0630">Potassium</keyword>
<feature type="transmembrane region" description="Helical" evidence="7">
    <location>
        <begin position="40"/>
        <end position="57"/>
    </location>
</feature>
<evidence type="ECO:0000256" key="5">
    <source>
        <dbReference type="ARBA" id="ARBA00023065"/>
    </source>
</evidence>
<dbReference type="GO" id="GO:0005886">
    <property type="term" value="C:plasma membrane"/>
    <property type="evidence" value="ECO:0007669"/>
    <property type="project" value="InterPro"/>
</dbReference>
<dbReference type="GO" id="GO:0140107">
    <property type="term" value="F:high-affinity potassium ion transmembrane transporter activity"/>
    <property type="evidence" value="ECO:0007669"/>
    <property type="project" value="TreeGrafter"/>
</dbReference>
<evidence type="ECO:0000256" key="3">
    <source>
        <dbReference type="ARBA" id="ARBA00022692"/>
    </source>
</evidence>
<dbReference type="Pfam" id="PF02386">
    <property type="entry name" value="TrkH"/>
    <property type="match status" value="1"/>
</dbReference>
<dbReference type="InterPro" id="IPR003445">
    <property type="entry name" value="Cat_transpt"/>
</dbReference>
<dbReference type="GO" id="GO:0030007">
    <property type="term" value="P:intracellular potassium ion homeostasis"/>
    <property type="evidence" value="ECO:0007669"/>
    <property type="project" value="UniProtKB-UniRule"/>
</dbReference>
<dbReference type="EMBL" id="LKCW01000311">
    <property type="protein sequence ID" value="KPM34692.1"/>
    <property type="molecule type" value="Genomic_DNA"/>
</dbReference>
<evidence type="ECO:0000256" key="4">
    <source>
        <dbReference type="ARBA" id="ARBA00022989"/>
    </source>
</evidence>
<organism evidence="9 10">
    <name type="scientific">Neonectria ditissima</name>
    <dbReference type="NCBI Taxonomy" id="78410"/>
    <lineage>
        <taxon>Eukaryota</taxon>
        <taxon>Fungi</taxon>
        <taxon>Dikarya</taxon>
        <taxon>Ascomycota</taxon>
        <taxon>Pezizomycotina</taxon>
        <taxon>Sordariomycetes</taxon>
        <taxon>Hypocreomycetidae</taxon>
        <taxon>Hypocreales</taxon>
        <taxon>Nectriaceae</taxon>
        <taxon>Neonectria</taxon>
    </lineage>
</organism>